<dbReference type="AlphaFoldDB" id="A0A1B6LCA4"/>
<dbReference type="GO" id="GO:1990431">
    <property type="term" value="P:priRNA 3'-end processing"/>
    <property type="evidence" value="ECO:0007669"/>
    <property type="project" value="TreeGrafter"/>
</dbReference>
<feature type="transmembrane region" description="Helical" evidence="2">
    <location>
        <begin position="518"/>
        <end position="540"/>
    </location>
</feature>
<accession>A0A1B6LCA4</accession>
<dbReference type="GO" id="GO:0003723">
    <property type="term" value="F:RNA binding"/>
    <property type="evidence" value="ECO:0007669"/>
    <property type="project" value="TreeGrafter"/>
</dbReference>
<dbReference type="GO" id="GO:1990432">
    <property type="term" value="P:siRNA 3'-end processing"/>
    <property type="evidence" value="ECO:0007669"/>
    <property type="project" value="TreeGrafter"/>
</dbReference>
<gene>
    <name evidence="3" type="ORF">g.5854</name>
</gene>
<dbReference type="GO" id="GO:0005634">
    <property type="term" value="C:nucleus"/>
    <property type="evidence" value="ECO:0007669"/>
    <property type="project" value="TreeGrafter"/>
</dbReference>
<dbReference type="SUPFAM" id="SSF53098">
    <property type="entry name" value="Ribonuclease H-like"/>
    <property type="match status" value="1"/>
</dbReference>
<reference evidence="3" key="1">
    <citation type="submission" date="2015-11" db="EMBL/GenBank/DDBJ databases">
        <title>De novo transcriptome assembly of four potential Pierce s Disease insect vectors from Arizona vineyards.</title>
        <authorList>
            <person name="Tassone E.E."/>
        </authorList>
    </citation>
    <scope>NUCLEOTIDE SEQUENCE</scope>
</reference>
<evidence type="ECO:0000313" key="3">
    <source>
        <dbReference type="EMBL" id="JAT21319.1"/>
    </source>
</evidence>
<dbReference type="InterPro" id="IPR006941">
    <property type="entry name" value="RNase_CAF1"/>
</dbReference>
<proteinExistence type="inferred from homology"/>
<dbReference type="InterPro" id="IPR051181">
    <property type="entry name" value="CAF1_poly(A)_ribonucleases"/>
</dbReference>
<comment type="similarity">
    <text evidence="1">Belongs to the CAF1 family.</text>
</comment>
<name>A0A1B6LCA4_9HEMI</name>
<protein>
    <submittedName>
        <fullName evidence="3">Uncharacterized protein</fullName>
    </submittedName>
</protein>
<keyword evidence="2" id="KW-0812">Transmembrane</keyword>
<dbReference type="GO" id="GO:0000289">
    <property type="term" value="P:nuclear-transcribed mRNA poly(A) tail shortening"/>
    <property type="evidence" value="ECO:0007669"/>
    <property type="project" value="TreeGrafter"/>
</dbReference>
<dbReference type="PANTHER" id="PTHR15092">
    <property type="entry name" value="POLY A -SPECIFIC RIBONUCLEASE/TARGET OF EGR1, MEMBER 1"/>
    <property type="match status" value="1"/>
</dbReference>
<organism evidence="3">
    <name type="scientific">Graphocephala atropunctata</name>
    <dbReference type="NCBI Taxonomy" id="36148"/>
    <lineage>
        <taxon>Eukaryota</taxon>
        <taxon>Metazoa</taxon>
        <taxon>Ecdysozoa</taxon>
        <taxon>Arthropoda</taxon>
        <taxon>Hexapoda</taxon>
        <taxon>Insecta</taxon>
        <taxon>Pterygota</taxon>
        <taxon>Neoptera</taxon>
        <taxon>Paraneoptera</taxon>
        <taxon>Hemiptera</taxon>
        <taxon>Auchenorrhyncha</taxon>
        <taxon>Membracoidea</taxon>
        <taxon>Cicadellidae</taxon>
        <taxon>Cicadellinae</taxon>
        <taxon>Cicadellini</taxon>
        <taxon>Graphocephala</taxon>
    </lineage>
</organism>
<dbReference type="GO" id="GO:0005783">
    <property type="term" value="C:endoplasmic reticulum"/>
    <property type="evidence" value="ECO:0007669"/>
    <property type="project" value="TreeGrafter"/>
</dbReference>
<evidence type="ECO:0000256" key="2">
    <source>
        <dbReference type="SAM" id="Phobius"/>
    </source>
</evidence>
<dbReference type="InterPro" id="IPR012337">
    <property type="entry name" value="RNaseH-like_sf"/>
</dbReference>
<dbReference type="Pfam" id="PF04857">
    <property type="entry name" value="CAF1"/>
    <property type="match status" value="1"/>
</dbReference>
<dbReference type="InterPro" id="IPR036397">
    <property type="entry name" value="RNaseH_sf"/>
</dbReference>
<keyword evidence="2" id="KW-1133">Transmembrane helix</keyword>
<dbReference type="PANTHER" id="PTHR15092:SF22">
    <property type="entry name" value="POLY(A)-SPECIFIC RIBONUCLEASE PNLDC1"/>
    <property type="match status" value="1"/>
</dbReference>
<dbReference type="Gene3D" id="3.30.420.10">
    <property type="entry name" value="Ribonuclease H-like superfamily/Ribonuclease H"/>
    <property type="match status" value="2"/>
</dbReference>
<dbReference type="EMBL" id="GEBQ01018658">
    <property type="protein sequence ID" value="JAT21319.1"/>
    <property type="molecule type" value="Transcribed_RNA"/>
</dbReference>
<keyword evidence="2" id="KW-0472">Membrane</keyword>
<evidence type="ECO:0000256" key="1">
    <source>
        <dbReference type="ARBA" id="ARBA00008372"/>
    </source>
</evidence>
<dbReference type="GO" id="GO:0000175">
    <property type="term" value="F:3'-5'-RNA exonuclease activity"/>
    <property type="evidence" value="ECO:0007669"/>
    <property type="project" value="TreeGrafter"/>
</dbReference>
<sequence>MCEVVKSNFKELYPKISKSLKKAAFIAIDSEFSGLVSHPKLKNSLFDSCADRYLKLKCSIEQFTIFQFGLAIFHFNRDANQYTVDVYSFYTFPCSFGPVDNRFLCQTTSWEFLQAHNFNFNKVAYEGVPFLSQVQEEDIRNQLKSGINFGCEERSLSYREEDRLQAECSRVAQWLSHAAYGDMLDVAIGDTQYCLAYFLHKELRIRFENVWTYPNRDKVKVQKLSSEKIQKAREAEDDQLDSALIDNLLGFSKVFKLLVALKKPIIGHNLLPDLMFLYNLMYEPLPSTYAAFKKQINVLFPLIYDTKFISYQVRELIKKQEYWSSNQLDTLYKFFNSSKGSALASYSPLIEVNESGSKHVEDVETHVHEAAWDAYMSGYCFVRLAHFMAIRRLGEGALARPMSRVEHLSAAEEFCNSVNIIRGSVSHMNLSGGEPLSCRPRLLHVSRRDRKTINLSEVIAKMACYGTIDVKLHTASSALIATPNQPSARNIVKAFVGNAEYRVVPYSYLSHSPLFNTLLWSGLIFSGTFCIAAIITSAVVRK</sequence>